<evidence type="ECO:0000256" key="1">
    <source>
        <dbReference type="SAM" id="MobiDB-lite"/>
    </source>
</evidence>
<accession>A0A562WPY9</accession>
<dbReference type="EMBL" id="VLLP01000001">
    <property type="protein sequence ID" value="TWJ32288.1"/>
    <property type="molecule type" value="Genomic_DNA"/>
</dbReference>
<feature type="compositionally biased region" description="Polar residues" evidence="1">
    <location>
        <begin position="157"/>
        <end position="166"/>
    </location>
</feature>
<dbReference type="OrthoDB" id="3523129at2"/>
<organism evidence="2 3">
    <name type="scientific">Micromonospora sagamiensis</name>
    <dbReference type="NCBI Taxonomy" id="47875"/>
    <lineage>
        <taxon>Bacteria</taxon>
        <taxon>Bacillati</taxon>
        <taxon>Actinomycetota</taxon>
        <taxon>Actinomycetes</taxon>
        <taxon>Micromonosporales</taxon>
        <taxon>Micromonosporaceae</taxon>
        <taxon>Micromonospora</taxon>
    </lineage>
</organism>
<evidence type="ECO:0000313" key="2">
    <source>
        <dbReference type="EMBL" id="TWJ32288.1"/>
    </source>
</evidence>
<dbReference type="Gene3D" id="3.60.10.10">
    <property type="entry name" value="Endonuclease/exonuclease/phosphatase"/>
    <property type="match status" value="1"/>
</dbReference>
<dbReference type="InterPro" id="IPR036691">
    <property type="entry name" value="Endo/exonu/phosph_ase_sf"/>
</dbReference>
<protein>
    <recommendedName>
        <fullName evidence="4">Endonuclease/exonuclease/phosphatase family protein</fullName>
    </recommendedName>
</protein>
<keyword evidence="3" id="KW-1185">Reference proteome</keyword>
<name>A0A562WPY9_9ACTN</name>
<proteinExistence type="predicted"/>
<gene>
    <name evidence="2" type="ORF">JD81_05863</name>
</gene>
<dbReference type="Proteomes" id="UP000319728">
    <property type="component" value="Unassembled WGS sequence"/>
</dbReference>
<dbReference type="SUPFAM" id="SSF56219">
    <property type="entry name" value="DNase I-like"/>
    <property type="match status" value="1"/>
</dbReference>
<evidence type="ECO:0008006" key="4">
    <source>
        <dbReference type="Google" id="ProtNLM"/>
    </source>
</evidence>
<dbReference type="AlphaFoldDB" id="A0A562WPY9"/>
<dbReference type="RefSeq" id="WP_145821596.1">
    <property type="nucleotide sequence ID" value="NZ_AP023438.1"/>
</dbReference>
<evidence type="ECO:0000313" key="3">
    <source>
        <dbReference type="Proteomes" id="UP000319728"/>
    </source>
</evidence>
<sequence>MPVIVGGDLNSTASGPHLPQRDWAAAGYRARAQKARQHPDGTWTADTDAVDHLIGRWNPDTHRRDDGCGFHAVAELAWAANPHTALLPTVNDGINAGGSLLIDWLLANTAMRTHVDPGSYRVHVPAQRPYPSDHRLVTATLAFNTPTTTAEPRPPRQDSSPLGSSR</sequence>
<feature type="region of interest" description="Disordered" evidence="1">
    <location>
        <begin position="143"/>
        <end position="166"/>
    </location>
</feature>
<comment type="caution">
    <text evidence="2">The sequence shown here is derived from an EMBL/GenBank/DDBJ whole genome shotgun (WGS) entry which is preliminary data.</text>
</comment>
<reference evidence="2 3" key="1">
    <citation type="submission" date="2019-07" db="EMBL/GenBank/DDBJ databases">
        <title>R&amp;d 2014.</title>
        <authorList>
            <person name="Klenk H.-P."/>
        </authorList>
    </citation>
    <scope>NUCLEOTIDE SEQUENCE [LARGE SCALE GENOMIC DNA]</scope>
    <source>
        <strain evidence="2 3">DSM 43912</strain>
    </source>
</reference>